<keyword evidence="1" id="KW-1133">Transmembrane helix</keyword>
<accession>A0AB39HBS8</accession>
<keyword evidence="1" id="KW-0812">Transmembrane</keyword>
<feature type="transmembrane region" description="Helical" evidence="1">
    <location>
        <begin position="177"/>
        <end position="194"/>
    </location>
</feature>
<protein>
    <submittedName>
        <fullName evidence="2">Uncharacterized protein</fullName>
    </submittedName>
</protein>
<dbReference type="KEGG" id="vih:AB0763_07715"/>
<reference evidence="2" key="1">
    <citation type="submission" date="2024-07" db="EMBL/GenBank/DDBJ databases">
        <title>Genome Analysis of a Potential Novel Vibrio Species Secreting pH- and Thermo-stable Alginate Lyase and its Application in Producing Alginate Oligosaccharides.</title>
        <authorList>
            <person name="Huang H."/>
            <person name="Bao K."/>
        </authorList>
    </citation>
    <scope>NUCLEOTIDE SEQUENCE</scope>
    <source>
        <strain evidence="2">HB236076</strain>
    </source>
</reference>
<dbReference type="AlphaFoldDB" id="A0AB39HBS8"/>
<feature type="transmembrane region" description="Helical" evidence="1">
    <location>
        <begin position="81"/>
        <end position="102"/>
    </location>
</feature>
<gene>
    <name evidence="2" type="ORF">AB0763_07715</name>
</gene>
<sequence>MTQYILSFPPMLLGAQLLLTLILIKGDLCPGQRGRLHKVLLYLAVLWVLPALTMSYYMFLISAIVLLFCSQVKMKKTRDEGPMWLMHGANVVATALVLWQMWLHGQGGMAGLWLVQLFLLGAALTHVLLVTARSRLQAFHQLLPLVGIISGMGLALVVLLLAYQLDTPSLNQLTQRILVALSLLVTAVIIWAWHLFKKSTVDKIQLWVALLCLIACSGQLVYLLP</sequence>
<organism evidence="2">
    <name type="scientific">Vibrio sp. HB236076</name>
    <dbReference type="NCBI Taxonomy" id="3232307"/>
    <lineage>
        <taxon>Bacteria</taxon>
        <taxon>Pseudomonadati</taxon>
        <taxon>Pseudomonadota</taxon>
        <taxon>Gammaproteobacteria</taxon>
        <taxon>Vibrionales</taxon>
        <taxon>Vibrionaceae</taxon>
        <taxon>Vibrio</taxon>
    </lineage>
</organism>
<feature type="transmembrane region" description="Helical" evidence="1">
    <location>
        <begin position="142"/>
        <end position="165"/>
    </location>
</feature>
<name>A0AB39HBS8_9VIBR</name>
<dbReference type="RefSeq" id="WP_306100173.1">
    <property type="nucleotide sequence ID" value="NZ_CP162601.1"/>
</dbReference>
<feature type="transmembrane region" description="Helical" evidence="1">
    <location>
        <begin position="108"/>
        <end position="130"/>
    </location>
</feature>
<dbReference type="EMBL" id="CP162601">
    <property type="protein sequence ID" value="XDK24115.1"/>
    <property type="molecule type" value="Genomic_DNA"/>
</dbReference>
<evidence type="ECO:0000256" key="1">
    <source>
        <dbReference type="SAM" id="Phobius"/>
    </source>
</evidence>
<proteinExistence type="predicted"/>
<keyword evidence="1" id="KW-0472">Membrane</keyword>
<feature type="transmembrane region" description="Helical" evidence="1">
    <location>
        <begin position="42"/>
        <end position="69"/>
    </location>
</feature>
<feature type="transmembrane region" description="Helical" evidence="1">
    <location>
        <begin position="206"/>
        <end position="224"/>
    </location>
</feature>
<evidence type="ECO:0000313" key="2">
    <source>
        <dbReference type="EMBL" id="XDK24115.1"/>
    </source>
</evidence>